<dbReference type="PANTHER" id="PTHR43580">
    <property type="entry name" value="OXIDOREDUCTASE GLYR1-RELATED"/>
    <property type="match status" value="1"/>
</dbReference>
<feature type="region of interest" description="Disordered" evidence="5">
    <location>
        <begin position="290"/>
        <end position="312"/>
    </location>
</feature>
<dbReference type="Proteomes" id="UP000789595">
    <property type="component" value="Unassembled WGS sequence"/>
</dbReference>
<dbReference type="InterPro" id="IPR015815">
    <property type="entry name" value="HIBADH-related"/>
</dbReference>
<evidence type="ECO:0000256" key="5">
    <source>
        <dbReference type="SAM" id="MobiDB-lite"/>
    </source>
</evidence>
<dbReference type="PANTHER" id="PTHR43580:SF8">
    <property type="entry name" value="6-PHOSPHOGLUCONATE DEHYDROGENASE NADP-BINDING DOMAIN-CONTAINING PROTEIN-RELATED"/>
    <property type="match status" value="1"/>
</dbReference>
<dbReference type="SUPFAM" id="SSF51735">
    <property type="entry name" value="NAD(P)-binding Rossmann-fold domains"/>
    <property type="match status" value="1"/>
</dbReference>
<dbReference type="Pfam" id="PF03446">
    <property type="entry name" value="NAD_binding_2"/>
    <property type="match status" value="1"/>
</dbReference>
<evidence type="ECO:0000256" key="4">
    <source>
        <dbReference type="PIRSR" id="PIRSR000103-1"/>
    </source>
</evidence>
<feature type="domain" description="3-hydroxyisobutyrate dehydrogenase-like NAD-binding" evidence="7">
    <location>
        <begin position="161"/>
        <end position="268"/>
    </location>
</feature>
<accession>A0A8J2SMI4</accession>
<evidence type="ECO:0008006" key="10">
    <source>
        <dbReference type="Google" id="ProtNLM"/>
    </source>
</evidence>
<evidence type="ECO:0000259" key="7">
    <source>
        <dbReference type="Pfam" id="PF14833"/>
    </source>
</evidence>
<comment type="similarity">
    <text evidence="1">Belongs to the HIBADH-related family. NP60 subfamily.</text>
</comment>
<dbReference type="InterPro" id="IPR036291">
    <property type="entry name" value="NAD(P)-bd_dom_sf"/>
</dbReference>
<dbReference type="SUPFAM" id="SSF48179">
    <property type="entry name" value="6-phosphogluconate dehydrogenase C-terminal domain-like"/>
    <property type="match status" value="1"/>
</dbReference>
<dbReference type="Gene3D" id="1.10.1040.10">
    <property type="entry name" value="N-(1-d-carboxylethyl)-l-norvaline Dehydrogenase, domain 2"/>
    <property type="match status" value="1"/>
</dbReference>
<dbReference type="InterPro" id="IPR006115">
    <property type="entry name" value="6PGDH_NADP-bd"/>
</dbReference>
<evidence type="ECO:0000256" key="1">
    <source>
        <dbReference type="ARBA" id="ARBA00007598"/>
    </source>
</evidence>
<gene>
    <name evidence="8" type="ORF">PECAL_2P32020</name>
</gene>
<dbReference type="PIRSF" id="PIRSF000103">
    <property type="entry name" value="HIBADH"/>
    <property type="match status" value="1"/>
</dbReference>
<reference evidence="8" key="1">
    <citation type="submission" date="2021-11" db="EMBL/GenBank/DDBJ databases">
        <authorList>
            <consortium name="Genoscope - CEA"/>
            <person name="William W."/>
        </authorList>
    </citation>
    <scope>NUCLEOTIDE SEQUENCE</scope>
</reference>
<feature type="domain" description="6-phosphogluconate dehydrogenase NADP-binding" evidence="6">
    <location>
        <begin position="3"/>
        <end position="136"/>
    </location>
</feature>
<dbReference type="AlphaFoldDB" id="A0A8J2SMI4"/>
<dbReference type="GO" id="GO:0016491">
    <property type="term" value="F:oxidoreductase activity"/>
    <property type="evidence" value="ECO:0007669"/>
    <property type="project" value="UniProtKB-KW"/>
</dbReference>
<feature type="active site" evidence="4">
    <location>
        <position position="167"/>
    </location>
</feature>
<evidence type="ECO:0000256" key="3">
    <source>
        <dbReference type="ARBA" id="ARBA00023027"/>
    </source>
</evidence>
<name>A0A8J2SMI4_9STRA</name>
<keyword evidence="2" id="KW-0560">Oxidoreductase</keyword>
<protein>
    <recommendedName>
        <fullName evidence="10">6-phosphogluconate dehydrogenase NADP-binding domain-containing protein</fullName>
    </recommendedName>
</protein>
<organism evidence="8 9">
    <name type="scientific">Pelagomonas calceolata</name>
    <dbReference type="NCBI Taxonomy" id="35677"/>
    <lineage>
        <taxon>Eukaryota</taxon>
        <taxon>Sar</taxon>
        <taxon>Stramenopiles</taxon>
        <taxon>Ochrophyta</taxon>
        <taxon>Pelagophyceae</taxon>
        <taxon>Pelagomonadales</taxon>
        <taxon>Pelagomonadaceae</taxon>
        <taxon>Pelagomonas</taxon>
    </lineage>
</organism>
<evidence type="ECO:0000313" key="8">
    <source>
        <dbReference type="EMBL" id="CAH0370052.1"/>
    </source>
</evidence>
<dbReference type="InterPro" id="IPR008927">
    <property type="entry name" value="6-PGluconate_DH-like_C_sf"/>
</dbReference>
<comment type="caution">
    <text evidence="8">The sequence shown here is derived from an EMBL/GenBank/DDBJ whole genome shotgun (WGS) entry which is preliminary data.</text>
</comment>
<keyword evidence="3" id="KW-0520">NAD</keyword>
<keyword evidence="9" id="KW-1185">Reference proteome</keyword>
<dbReference type="InterPro" id="IPR051265">
    <property type="entry name" value="HIBADH-related_NP60_sf"/>
</dbReference>
<dbReference type="OrthoDB" id="435038at2759"/>
<dbReference type="GO" id="GO:0051287">
    <property type="term" value="F:NAD binding"/>
    <property type="evidence" value="ECO:0007669"/>
    <property type="project" value="InterPro"/>
</dbReference>
<evidence type="ECO:0000313" key="9">
    <source>
        <dbReference type="Proteomes" id="UP000789595"/>
    </source>
</evidence>
<dbReference type="GO" id="GO:0050661">
    <property type="term" value="F:NADP binding"/>
    <property type="evidence" value="ECO:0007669"/>
    <property type="project" value="InterPro"/>
</dbReference>
<evidence type="ECO:0000256" key="2">
    <source>
        <dbReference type="ARBA" id="ARBA00023002"/>
    </source>
</evidence>
<proteinExistence type="inferred from homology"/>
<dbReference type="Gene3D" id="3.40.50.720">
    <property type="entry name" value="NAD(P)-binding Rossmann-like Domain"/>
    <property type="match status" value="1"/>
</dbReference>
<dbReference type="Pfam" id="PF14833">
    <property type="entry name" value="NAD_binding_11"/>
    <property type="match status" value="1"/>
</dbReference>
<dbReference type="InterPro" id="IPR029154">
    <property type="entry name" value="HIBADH-like_NADP-bd"/>
</dbReference>
<dbReference type="InterPro" id="IPR013328">
    <property type="entry name" value="6PGD_dom2"/>
</dbReference>
<sequence>MAKLGLVGLGNLGRALGEQLSKASLVVFDRHAAKTLENAVTVASVADVVARSTTVVSCVPDDAAATAVADELLSAAKPGLLHVSVSTLSPVCATDLERKHQEAGVGFVAAPVFARPENMRAGQASFALSGGDAALRQRAIDEALSHAAPAERCFDFGDSAGAAAAAKLTGNFMIAGAIEALAEGLDLAEGHGLDRQQVLRMLTSTIFDCAIYRGYGDRIARRDHSEGGFSMANGLKDARLIRDAAAATRTAMPLGAHLAASFEIAAMDPNISHLDWSALALHVAGLAGAPPTPAPPGTRWDGHPSSSATSRR</sequence>
<dbReference type="EMBL" id="CAKKNE010000002">
    <property type="protein sequence ID" value="CAH0370052.1"/>
    <property type="molecule type" value="Genomic_DNA"/>
</dbReference>
<evidence type="ECO:0000259" key="6">
    <source>
        <dbReference type="Pfam" id="PF03446"/>
    </source>
</evidence>